<accession>A0A8R1YXD1</accession>
<dbReference type="EnsemblMetazoa" id="PPA37683.1">
    <property type="protein sequence ID" value="PPA37683.1"/>
    <property type="gene ID" value="WBGene00276052"/>
</dbReference>
<dbReference type="Proteomes" id="UP000005239">
    <property type="component" value="Unassembled WGS sequence"/>
</dbReference>
<sequence>MPPASTTPKMPLHTPIPAEIKGLSVRHLYNMADRNEVLATVSFANGKFSVDEHEGDKHNIQTFCSPDCFQLVHPHKDDETFVINIRHSCVQGWRMLFTCNNEKTLEKTRTP</sequence>
<proteinExistence type="predicted"/>
<evidence type="ECO:0000313" key="2">
    <source>
        <dbReference type="Proteomes" id="UP000005239"/>
    </source>
</evidence>
<name>A0A2A6BBC3_PRIPA</name>
<keyword evidence="2" id="KW-1185">Reference proteome</keyword>
<reference evidence="2" key="1">
    <citation type="journal article" date="2008" name="Nat. Genet.">
        <title>The Pristionchus pacificus genome provides a unique perspective on nematode lifestyle and parasitism.</title>
        <authorList>
            <person name="Dieterich C."/>
            <person name="Clifton S.W."/>
            <person name="Schuster L.N."/>
            <person name="Chinwalla A."/>
            <person name="Delehaunty K."/>
            <person name="Dinkelacker I."/>
            <person name="Fulton L."/>
            <person name="Fulton R."/>
            <person name="Godfrey J."/>
            <person name="Minx P."/>
            <person name="Mitreva M."/>
            <person name="Roeseler W."/>
            <person name="Tian H."/>
            <person name="Witte H."/>
            <person name="Yang S.P."/>
            <person name="Wilson R.K."/>
            <person name="Sommer R.J."/>
        </authorList>
    </citation>
    <scope>NUCLEOTIDE SEQUENCE [LARGE SCALE GENOMIC DNA]</scope>
    <source>
        <strain evidence="2">PS312</strain>
    </source>
</reference>
<gene>
    <name evidence="1" type="primary">WBGene00276052</name>
</gene>
<dbReference type="AlphaFoldDB" id="A0A2A6BBC3"/>
<accession>A0A2A6BBC3</accession>
<evidence type="ECO:0000313" key="1">
    <source>
        <dbReference type="EnsemblMetazoa" id="PPA37683.1"/>
    </source>
</evidence>
<organism evidence="1 2">
    <name type="scientific">Pristionchus pacificus</name>
    <name type="common">Parasitic nematode worm</name>
    <dbReference type="NCBI Taxonomy" id="54126"/>
    <lineage>
        <taxon>Eukaryota</taxon>
        <taxon>Metazoa</taxon>
        <taxon>Ecdysozoa</taxon>
        <taxon>Nematoda</taxon>
        <taxon>Chromadorea</taxon>
        <taxon>Rhabditida</taxon>
        <taxon>Rhabditina</taxon>
        <taxon>Diplogasteromorpha</taxon>
        <taxon>Diplogasteroidea</taxon>
        <taxon>Neodiplogasteridae</taxon>
        <taxon>Pristionchus</taxon>
    </lineage>
</organism>
<protein>
    <submittedName>
        <fullName evidence="1">Uncharacterized protein</fullName>
    </submittedName>
</protein>
<reference evidence="1" key="2">
    <citation type="submission" date="2022-06" db="UniProtKB">
        <authorList>
            <consortium name="EnsemblMetazoa"/>
        </authorList>
    </citation>
    <scope>IDENTIFICATION</scope>
    <source>
        <strain evidence="1">PS312</strain>
    </source>
</reference>